<proteinExistence type="predicted"/>
<organism evidence="2 3">
    <name type="scientific">Aristolochia fimbriata</name>
    <name type="common">White veined hardy Dutchman's pipe vine</name>
    <dbReference type="NCBI Taxonomy" id="158543"/>
    <lineage>
        <taxon>Eukaryota</taxon>
        <taxon>Viridiplantae</taxon>
        <taxon>Streptophyta</taxon>
        <taxon>Embryophyta</taxon>
        <taxon>Tracheophyta</taxon>
        <taxon>Spermatophyta</taxon>
        <taxon>Magnoliopsida</taxon>
        <taxon>Magnoliidae</taxon>
        <taxon>Piperales</taxon>
        <taxon>Aristolochiaceae</taxon>
        <taxon>Aristolochia</taxon>
    </lineage>
</organism>
<comment type="caution">
    <text evidence="2">The sequence shown here is derived from an EMBL/GenBank/DDBJ whole genome shotgun (WGS) entry which is preliminary data.</text>
</comment>
<dbReference type="EMBL" id="JAINDJ010000003">
    <property type="protein sequence ID" value="KAG9452854.1"/>
    <property type="molecule type" value="Genomic_DNA"/>
</dbReference>
<name>A0AAV7EWI6_ARIFI</name>
<evidence type="ECO:0000313" key="3">
    <source>
        <dbReference type="Proteomes" id="UP000825729"/>
    </source>
</evidence>
<sequence>MGKATWAFRNPISLVSSQSSVTLFLRAMAWAPVELSEAVEAASLDVLFTGRRVVVSLSNFSIGNCYLGNLSEPSMENAQNRESSLVESQMSSLNERPEARALREAWEKIVNKKAARASQLVAPPTSNGHGEMMSIQNEPENSLSQIIPPDSRQWHSWLS</sequence>
<reference evidence="2 3" key="1">
    <citation type="submission" date="2021-07" db="EMBL/GenBank/DDBJ databases">
        <title>The Aristolochia fimbriata genome: insights into angiosperm evolution, floral development and chemical biosynthesis.</title>
        <authorList>
            <person name="Jiao Y."/>
        </authorList>
    </citation>
    <scope>NUCLEOTIDE SEQUENCE [LARGE SCALE GENOMIC DNA]</scope>
    <source>
        <strain evidence="2">IBCAS-2021</strain>
        <tissue evidence="2">Leaf</tissue>
    </source>
</reference>
<dbReference type="AlphaFoldDB" id="A0AAV7EWI6"/>
<evidence type="ECO:0000256" key="1">
    <source>
        <dbReference type="SAM" id="MobiDB-lite"/>
    </source>
</evidence>
<keyword evidence="3" id="KW-1185">Reference proteome</keyword>
<accession>A0AAV7EWI6</accession>
<dbReference type="Proteomes" id="UP000825729">
    <property type="component" value="Unassembled WGS sequence"/>
</dbReference>
<feature type="region of interest" description="Disordered" evidence="1">
    <location>
        <begin position="140"/>
        <end position="159"/>
    </location>
</feature>
<gene>
    <name evidence="2" type="ORF">H6P81_005758</name>
</gene>
<evidence type="ECO:0000313" key="2">
    <source>
        <dbReference type="EMBL" id="KAG9452854.1"/>
    </source>
</evidence>
<protein>
    <submittedName>
        <fullName evidence="2">Uncharacterized protein</fullName>
    </submittedName>
</protein>